<reference evidence="1" key="1">
    <citation type="submission" date="2023-01" db="EMBL/GenBank/DDBJ databases">
        <title>The growth and conidiation of Purpureocillium lavendulum are regulated by nitrogen source and histone H3K14 acetylation.</title>
        <authorList>
            <person name="Tang P."/>
            <person name="Han J."/>
            <person name="Zhang C."/>
            <person name="Tang P."/>
            <person name="Qi F."/>
            <person name="Zhang K."/>
            <person name="Liang L."/>
        </authorList>
    </citation>
    <scope>NUCLEOTIDE SEQUENCE</scope>
    <source>
        <strain evidence="1">YMF1.00683</strain>
    </source>
</reference>
<evidence type="ECO:0000313" key="1">
    <source>
        <dbReference type="EMBL" id="KAJ6438633.1"/>
    </source>
</evidence>
<dbReference type="Proteomes" id="UP001163105">
    <property type="component" value="Unassembled WGS sequence"/>
</dbReference>
<comment type="caution">
    <text evidence="1">The sequence shown here is derived from an EMBL/GenBank/DDBJ whole genome shotgun (WGS) entry which is preliminary data.</text>
</comment>
<gene>
    <name evidence="1" type="ORF">O9K51_09228</name>
</gene>
<organism evidence="1 2">
    <name type="scientific">Purpureocillium lavendulum</name>
    <dbReference type="NCBI Taxonomy" id="1247861"/>
    <lineage>
        <taxon>Eukaryota</taxon>
        <taxon>Fungi</taxon>
        <taxon>Dikarya</taxon>
        <taxon>Ascomycota</taxon>
        <taxon>Pezizomycotina</taxon>
        <taxon>Sordariomycetes</taxon>
        <taxon>Hypocreomycetidae</taxon>
        <taxon>Hypocreales</taxon>
        <taxon>Ophiocordycipitaceae</taxon>
        <taxon>Purpureocillium</taxon>
    </lineage>
</organism>
<name>A0AB34FI42_9HYPO</name>
<dbReference type="AlphaFoldDB" id="A0AB34FI42"/>
<proteinExistence type="predicted"/>
<evidence type="ECO:0000313" key="2">
    <source>
        <dbReference type="Proteomes" id="UP001163105"/>
    </source>
</evidence>
<sequence>MDQTIDSFSEAGYGLSGERGLSARLVLFEDHIAVVPVSEPEQSPAPRSPSVSLCVCIGRDIPLRHLGQYRRT</sequence>
<dbReference type="EMBL" id="JAQHRD010000008">
    <property type="protein sequence ID" value="KAJ6438633.1"/>
    <property type="molecule type" value="Genomic_DNA"/>
</dbReference>
<accession>A0AB34FI42</accession>
<keyword evidence="2" id="KW-1185">Reference proteome</keyword>
<protein>
    <submittedName>
        <fullName evidence="1">Copper homeostasis protein cutC</fullName>
    </submittedName>
</protein>